<dbReference type="AlphaFoldDB" id="A0A1V4KX50"/>
<feature type="region of interest" description="Disordered" evidence="1">
    <location>
        <begin position="1"/>
        <end position="26"/>
    </location>
</feature>
<accession>A0A1V4KX50</accession>
<gene>
    <name evidence="2" type="ORF">AV530_019125</name>
</gene>
<evidence type="ECO:0000313" key="3">
    <source>
        <dbReference type="Proteomes" id="UP000190648"/>
    </source>
</evidence>
<dbReference type="EMBL" id="LSYS01001493">
    <property type="protein sequence ID" value="OPJ89024.1"/>
    <property type="molecule type" value="Genomic_DNA"/>
</dbReference>
<dbReference type="OrthoDB" id="10668025at2759"/>
<organism evidence="2 3">
    <name type="scientific">Patagioenas fasciata monilis</name>
    <dbReference type="NCBI Taxonomy" id="372326"/>
    <lineage>
        <taxon>Eukaryota</taxon>
        <taxon>Metazoa</taxon>
        <taxon>Chordata</taxon>
        <taxon>Craniata</taxon>
        <taxon>Vertebrata</taxon>
        <taxon>Euteleostomi</taxon>
        <taxon>Archelosauria</taxon>
        <taxon>Archosauria</taxon>
        <taxon>Dinosauria</taxon>
        <taxon>Saurischia</taxon>
        <taxon>Theropoda</taxon>
        <taxon>Coelurosauria</taxon>
        <taxon>Aves</taxon>
        <taxon>Neognathae</taxon>
        <taxon>Neoaves</taxon>
        <taxon>Columbimorphae</taxon>
        <taxon>Columbiformes</taxon>
        <taxon>Columbidae</taxon>
        <taxon>Patagioenas</taxon>
    </lineage>
</organism>
<protein>
    <submittedName>
        <fullName evidence="2">Uncharacterized protein</fullName>
    </submittedName>
</protein>
<evidence type="ECO:0000256" key="1">
    <source>
        <dbReference type="SAM" id="MobiDB-lite"/>
    </source>
</evidence>
<reference evidence="2 3" key="1">
    <citation type="submission" date="2016-02" db="EMBL/GenBank/DDBJ databases">
        <title>Band-tailed pigeon sequencing and assembly.</title>
        <authorList>
            <person name="Soares A.E."/>
            <person name="Novak B.J."/>
            <person name="Rice E.S."/>
            <person name="O'Connell B."/>
            <person name="Chang D."/>
            <person name="Weber S."/>
            <person name="Shapiro B."/>
        </authorList>
    </citation>
    <scope>NUCLEOTIDE SEQUENCE [LARGE SCALE GENOMIC DNA]</scope>
    <source>
        <strain evidence="2">BTP2013</strain>
        <tissue evidence="2">Blood</tissue>
    </source>
</reference>
<proteinExistence type="predicted"/>
<name>A0A1V4KX50_PATFA</name>
<comment type="caution">
    <text evidence="2">The sequence shown here is derived from an EMBL/GenBank/DDBJ whole genome shotgun (WGS) entry which is preliminary data.</text>
</comment>
<sequence length="106" mass="11745">MAKPPPAGEPKLLHAKPSRSRARRANEAARHLLYLFPLPSSRLGTVTRARSPRVGSEPRGCNPLQEVGTDPSPNPTRRERKGRGIKWAERTAPSRQHNAREAGRLT</sequence>
<feature type="region of interest" description="Disordered" evidence="1">
    <location>
        <begin position="46"/>
        <end position="106"/>
    </location>
</feature>
<evidence type="ECO:0000313" key="2">
    <source>
        <dbReference type="EMBL" id="OPJ89024.1"/>
    </source>
</evidence>
<feature type="compositionally biased region" description="Basic residues" evidence="1">
    <location>
        <begin position="13"/>
        <end position="23"/>
    </location>
</feature>
<dbReference type="Proteomes" id="UP000190648">
    <property type="component" value="Unassembled WGS sequence"/>
</dbReference>
<keyword evidence="3" id="KW-1185">Reference proteome</keyword>